<gene>
    <name evidence="1" type="ORF">CPELLU_LOCUS3342</name>
</gene>
<sequence>MNAILLSENKNAITEAVSTVIKSTRASKAKKNAISTVKSSVNSNDKSNVISNIEIEDSATIRYTEPTFGELEAIYRNAKIQATYKATEVWVKALEKFHSNMSYEGKIEEIDTKEILKDQLSKFVYAMKKKDDSKYYSSSIYNCMAAIWQHLNQHSVMLKPVEILNPKIYFDLNIIVNDKLKNLSVKGLGKHARSDGLTLQEVKQILSHYTMQYDNPEELLQCSFVKWLNEGIDMKLYRSKTNQ</sequence>
<evidence type="ECO:0000313" key="2">
    <source>
        <dbReference type="Proteomes" id="UP000789759"/>
    </source>
</evidence>
<keyword evidence="2" id="KW-1185">Reference proteome</keyword>
<dbReference type="EMBL" id="CAJVQA010001605">
    <property type="protein sequence ID" value="CAG8520059.1"/>
    <property type="molecule type" value="Genomic_DNA"/>
</dbReference>
<reference evidence="1" key="1">
    <citation type="submission" date="2021-06" db="EMBL/GenBank/DDBJ databases">
        <authorList>
            <person name="Kallberg Y."/>
            <person name="Tangrot J."/>
            <person name="Rosling A."/>
        </authorList>
    </citation>
    <scope>NUCLEOTIDE SEQUENCE</scope>
    <source>
        <strain evidence="1">FL966</strain>
    </source>
</reference>
<organism evidence="1 2">
    <name type="scientific">Cetraspora pellucida</name>
    <dbReference type="NCBI Taxonomy" id="1433469"/>
    <lineage>
        <taxon>Eukaryota</taxon>
        <taxon>Fungi</taxon>
        <taxon>Fungi incertae sedis</taxon>
        <taxon>Mucoromycota</taxon>
        <taxon>Glomeromycotina</taxon>
        <taxon>Glomeromycetes</taxon>
        <taxon>Diversisporales</taxon>
        <taxon>Gigasporaceae</taxon>
        <taxon>Cetraspora</taxon>
    </lineage>
</organism>
<accession>A0A9N9A5P9</accession>
<comment type="caution">
    <text evidence="1">The sequence shown here is derived from an EMBL/GenBank/DDBJ whole genome shotgun (WGS) entry which is preliminary data.</text>
</comment>
<dbReference type="AlphaFoldDB" id="A0A9N9A5P9"/>
<protein>
    <submittedName>
        <fullName evidence="1">12910_t:CDS:1</fullName>
    </submittedName>
</protein>
<evidence type="ECO:0000313" key="1">
    <source>
        <dbReference type="EMBL" id="CAG8520059.1"/>
    </source>
</evidence>
<name>A0A9N9A5P9_9GLOM</name>
<proteinExistence type="predicted"/>
<dbReference type="OrthoDB" id="2441989at2759"/>
<dbReference type="Proteomes" id="UP000789759">
    <property type="component" value="Unassembled WGS sequence"/>
</dbReference>